<accession>A0A1I6SYY1</accession>
<evidence type="ECO:0008006" key="3">
    <source>
        <dbReference type="Google" id="ProtNLM"/>
    </source>
</evidence>
<name>A0A1I6SYY1_9SPHI</name>
<reference evidence="1 2" key="1">
    <citation type="submission" date="2016-10" db="EMBL/GenBank/DDBJ databases">
        <authorList>
            <person name="de Groot N.N."/>
        </authorList>
    </citation>
    <scope>NUCLEOTIDE SEQUENCE [LARGE SCALE GENOMIC DNA]</scope>
    <source>
        <strain evidence="1 2">DSM 22789</strain>
    </source>
</reference>
<evidence type="ECO:0000313" key="2">
    <source>
        <dbReference type="Proteomes" id="UP000198785"/>
    </source>
</evidence>
<organism evidence="1 2">
    <name type="scientific">Sphingobacterium wenxiniae</name>
    <dbReference type="NCBI Taxonomy" id="683125"/>
    <lineage>
        <taxon>Bacteria</taxon>
        <taxon>Pseudomonadati</taxon>
        <taxon>Bacteroidota</taxon>
        <taxon>Sphingobacteriia</taxon>
        <taxon>Sphingobacteriales</taxon>
        <taxon>Sphingobacteriaceae</taxon>
        <taxon>Sphingobacterium</taxon>
    </lineage>
</organism>
<dbReference type="Proteomes" id="UP000198785">
    <property type="component" value="Unassembled WGS sequence"/>
</dbReference>
<dbReference type="STRING" id="683125.SAMN05660206_105161"/>
<evidence type="ECO:0000313" key="1">
    <source>
        <dbReference type="EMBL" id="SFS82194.1"/>
    </source>
</evidence>
<dbReference type="EMBL" id="FOZZ01000005">
    <property type="protein sequence ID" value="SFS82194.1"/>
    <property type="molecule type" value="Genomic_DNA"/>
</dbReference>
<dbReference type="SUPFAM" id="SSF75011">
    <property type="entry name" value="3-carboxy-cis,cis-mucoante lactonizing enzyme"/>
    <property type="match status" value="1"/>
</dbReference>
<keyword evidence="2" id="KW-1185">Reference proteome</keyword>
<protein>
    <recommendedName>
        <fullName evidence="3">TolB-like 6-blade propeller-like</fullName>
    </recommendedName>
</protein>
<proteinExistence type="predicted"/>
<sequence length="308" mass="35178">MRKYAPTSDFSFYMTKILFHFLLLIYLLPIVTVAQQVERMVLGKVQDSRLNELSGLVASRKYQGLFWTHNDSGDSARFFLIDRDAKLKGSYSLEDIEAQDIEDIATFSQDGKHFLLLADIGDNRAARQQIRLYIVEEPSFVEGVEHYRIARDEVKVLSLTYADKPRDAEAIFVDPKDLTVYLISKRDFHVGVYPFDLVQAISSTDPVVLKKALELPLTFITAADISADGNYILMKNLTEVYRWQRTADKGILEILKGEFVKLPYQPEPQGEAICFGNDSDIFYSISERPLGLDAYLYKYRVLKGATLE</sequence>
<dbReference type="AlphaFoldDB" id="A0A1I6SYY1"/>
<gene>
    <name evidence="1" type="ORF">SAMN05660206_105161</name>
</gene>